<accession>A0A0W8FM20</accession>
<evidence type="ECO:0008006" key="2">
    <source>
        <dbReference type="Google" id="ProtNLM"/>
    </source>
</evidence>
<name>A0A0W8FM20_9ZZZZ</name>
<gene>
    <name evidence="1" type="ORF">ASZ90_008312</name>
</gene>
<proteinExistence type="predicted"/>
<organism evidence="1">
    <name type="scientific">hydrocarbon metagenome</name>
    <dbReference type="NCBI Taxonomy" id="938273"/>
    <lineage>
        <taxon>unclassified sequences</taxon>
        <taxon>metagenomes</taxon>
        <taxon>ecological metagenomes</taxon>
    </lineage>
</organism>
<dbReference type="InterPro" id="IPR021268">
    <property type="entry name" value="DUF2845"/>
</dbReference>
<dbReference type="Pfam" id="PF11006">
    <property type="entry name" value="DUF2845"/>
    <property type="match status" value="1"/>
</dbReference>
<comment type="caution">
    <text evidence="1">The sequence shown here is derived from an EMBL/GenBank/DDBJ whole genome shotgun (WGS) entry which is preliminary data.</text>
</comment>
<reference evidence="1" key="1">
    <citation type="journal article" date="2015" name="Proc. Natl. Acad. Sci. U.S.A.">
        <title>Networks of energetic and metabolic interactions define dynamics in microbial communities.</title>
        <authorList>
            <person name="Embree M."/>
            <person name="Liu J.K."/>
            <person name="Al-Bassam M.M."/>
            <person name="Zengler K."/>
        </authorList>
    </citation>
    <scope>NUCLEOTIDE SEQUENCE</scope>
</reference>
<protein>
    <recommendedName>
        <fullName evidence="2">DUF2845 domain-containing protein</fullName>
    </recommendedName>
</protein>
<evidence type="ECO:0000313" key="1">
    <source>
        <dbReference type="EMBL" id="KUG21911.1"/>
    </source>
</evidence>
<dbReference type="AlphaFoldDB" id="A0A0W8FM20"/>
<dbReference type="EMBL" id="LNQE01001008">
    <property type="protein sequence ID" value="KUG21911.1"/>
    <property type="molecule type" value="Genomic_DNA"/>
</dbReference>
<sequence>MRNLFFLFAIILGIFIIAGNGWTFRCGLGLVSTGDSESQVLVTCGEPASKKQKCESRHPETGICIKEIDIWTYNCGEGDFFYELTFNEKDILIQEKATSRGKGNSHCKGNTP</sequence>